<protein>
    <submittedName>
        <fullName evidence="6">Putative Fe-S cluster protein</fullName>
    </submittedName>
</protein>
<proteinExistence type="predicted"/>
<dbReference type="Gene3D" id="3.20.20.20">
    <property type="entry name" value="Dihydropteroate synthase-like"/>
    <property type="match status" value="1"/>
</dbReference>
<sequence>MGIEGFTPQRSLEQFYSGLFAEWESALRKTAREITGTLAERFEFGESLQHLSVAVVQAIETLHGIDKVWNTDAEDVDPEKVCLGAVRHSWFEAGDPLEHARRVGSFATQPCDLLPWVRWFLLVENYHRTDPAFHERRLDRLRYLKSENPEAPCVTHEDVLLWLEHQLLINENEPLSTIAHKCANQLRYRLDATLRPDVALEAFFYLLLRCHQFCLAETMTDEDTKRLQSVLGWRRFLSLTDVMLVVIQRVVEKEPLPDAVSILEGLMADGFRIRHASFKDPYEADVVPPEETARFEEAKLRLLTPIQELHGSLEQDCASVFEFWQQQRAKVLDQLLSEIRELREMIVQPLPRKHAIVQSLRFFTSWSLAGLKDMPYEEGVNALKDRVRTAFPEYLVKALVRQRRGYEVATRKELAHLLERECRLQWESFRKKPGSRTFGEADFHVAVRTEVLAHGPTAAPNGAADPKELQRVLDALGEHVARFKTSSASLDASFCLGTPTTFPPTGTPLEFVELVREIVPWSKACRSAPALQRLAPKKAFSFFERTVARFAEAFYKLVVAQWKKAQGHTLHLSMDQVPALAAVLVPPWAKVTQGLAQKAVQKFQNKATSLYRRLNHPVCLNEEEVGVHLAHFMVQELKADVLQAAEKGTLDAVRSALVGESQRLVLPGQVRQKMVPEKFLLQWAGILNGRSGDEGFTRNLISILPGLDCGACGEARCAGFALGLAQGRRRVNECVHLAVVERERLAQVLKAHLAEASSQDAVGSAYELFKNPSAWRRLGKDHAVRRAVTKVLDVSHQEVRRRVMEKAMSRWRTLESKPGVCKRPDSEAFYQALVETIGYEATEKIRPEERHWLTQNGSVRLEKEWERLKDQTDWLALERRMVSGGPSVQEAHPEIQAERFYASVPYLHLLSAEDRQRLLAHRLERFEEQFFEWWNQDLLAMNHPRYRIDNWEEFSKVVKNAYWHQENFPPPRRVAEELLQEMEQRGDKEIFFRDVLTSWVHDGREFRPEGDATGAGRTIPSAVIDNPAALKAHVESICRDMVRRGDKTGLGLGSLNRNRLREMAWQAFQASKVTLAEEFLPAEGEASEHELIRNLIGEVLERQEQVRRLAVLVEEAVRSNRAEQLPAEALRAWLLEALHGGMEPPKILEKMFGWFHRYPSWKDALLLDVLQKMVVLVRWRLLVEAFSGVVLEGIPDTAIGWYETAFPRWMKEVEMAVRRYADFDRERLLHYLFVLAKREGDLDVITALLREIRETSDIIEAAWLQFTNDRLTEALPVPLAKGLGARYSLLVNRMKDLEPVRRCLRQGVSRGEKPDVAAAVRELQLYMRFHIVQQAAEAMNEEACFEAFWDEGYNLEGLSKDELRHAFTREWEQRNRWRKDRIWIMTMAVARRLASQSHELYEADKAFSKIRQGLLRGEGFEHARDVMQRRGIALGTLKEAMYRELSELLEKERMESFRKRIRQIVHQLDRKRLRIVQAWYEGAIDRYSIFHVLRQYQKRPNPPSDEDFRDFFMEQWFQRIETLRASHREDREDRIREVDEGFQVLLGVSPLALEKEAEREAAEAWSGWLQASQQEMTRRLWTMGDAVSPVRI</sequence>
<dbReference type="RefSeq" id="WP_123288868.1">
    <property type="nucleotide sequence ID" value="NZ_RJVA01000009.1"/>
</dbReference>
<dbReference type="OrthoDB" id="9789936at2"/>
<dbReference type="PROSITE" id="PS51656">
    <property type="entry name" value="4FE4S"/>
    <property type="match status" value="1"/>
</dbReference>
<evidence type="ECO:0000256" key="1">
    <source>
        <dbReference type="ARBA" id="ARBA00022485"/>
    </source>
</evidence>
<feature type="domain" description="4Fe-4S" evidence="5">
    <location>
        <begin position="691"/>
        <end position="751"/>
    </location>
</feature>
<evidence type="ECO:0000256" key="3">
    <source>
        <dbReference type="ARBA" id="ARBA00023004"/>
    </source>
</evidence>
<organism evidence="6 7">
    <name type="scientific">Desulfosoma caldarium</name>
    <dbReference type="NCBI Taxonomy" id="610254"/>
    <lineage>
        <taxon>Bacteria</taxon>
        <taxon>Pseudomonadati</taxon>
        <taxon>Thermodesulfobacteriota</taxon>
        <taxon>Syntrophobacteria</taxon>
        <taxon>Syntrophobacterales</taxon>
        <taxon>Syntrophobacteraceae</taxon>
        <taxon>Desulfosoma</taxon>
    </lineage>
</organism>
<dbReference type="GO" id="GO:0046872">
    <property type="term" value="F:metal ion binding"/>
    <property type="evidence" value="ECO:0007669"/>
    <property type="project" value="UniProtKB-KW"/>
</dbReference>
<keyword evidence="4" id="KW-0411">Iron-sulfur</keyword>
<name>A0A3N1VPU8_9BACT</name>
<accession>A0A3N1VPU8</accession>
<keyword evidence="2" id="KW-0479">Metal-binding</keyword>
<dbReference type="InterPro" id="IPR007202">
    <property type="entry name" value="4Fe-4S_dom"/>
</dbReference>
<evidence type="ECO:0000259" key="5">
    <source>
        <dbReference type="PROSITE" id="PS51656"/>
    </source>
</evidence>
<keyword evidence="3" id="KW-0408">Iron</keyword>
<comment type="caution">
    <text evidence="6">The sequence shown here is derived from an EMBL/GenBank/DDBJ whole genome shotgun (WGS) entry which is preliminary data.</text>
</comment>
<dbReference type="EMBL" id="RJVA01000009">
    <property type="protein sequence ID" value="ROR03071.1"/>
    <property type="molecule type" value="Genomic_DNA"/>
</dbReference>
<keyword evidence="7" id="KW-1185">Reference proteome</keyword>
<evidence type="ECO:0000256" key="2">
    <source>
        <dbReference type="ARBA" id="ARBA00022723"/>
    </source>
</evidence>
<reference evidence="6 7" key="1">
    <citation type="submission" date="2018-11" db="EMBL/GenBank/DDBJ databases">
        <title>Genomic Encyclopedia of Type Strains, Phase IV (KMG-IV): sequencing the most valuable type-strain genomes for metagenomic binning, comparative biology and taxonomic classification.</title>
        <authorList>
            <person name="Goeker M."/>
        </authorList>
    </citation>
    <scope>NUCLEOTIDE SEQUENCE [LARGE SCALE GENOMIC DNA]</scope>
    <source>
        <strain evidence="6 7">DSM 22027</strain>
    </source>
</reference>
<dbReference type="InterPro" id="IPR011005">
    <property type="entry name" value="Dihydropteroate_synth-like_sf"/>
</dbReference>
<gene>
    <name evidence="6" type="ORF">EDC27_0326</name>
</gene>
<evidence type="ECO:0000256" key="4">
    <source>
        <dbReference type="ARBA" id="ARBA00023014"/>
    </source>
</evidence>
<dbReference type="GO" id="GO:0051539">
    <property type="term" value="F:4 iron, 4 sulfur cluster binding"/>
    <property type="evidence" value="ECO:0007669"/>
    <property type="project" value="UniProtKB-KW"/>
</dbReference>
<dbReference type="Proteomes" id="UP000276223">
    <property type="component" value="Unassembled WGS sequence"/>
</dbReference>
<dbReference type="Pfam" id="PF04060">
    <property type="entry name" value="FeS"/>
    <property type="match status" value="1"/>
</dbReference>
<evidence type="ECO:0000313" key="6">
    <source>
        <dbReference type="EMBL" id="ROR03071.1"/>
    </source>
</evidence>
<keyword evidence="1" id="KW-0004">4Fe-4S</keyword>
<evidence type="ECO:0000313" key="7">
    <source>
        <dbReference type="Proteomes" id="UP000276223"/>
    </source>
</evidence>